<dbReference type="HAMAP" id="MF_00182">
    <property type="entry name" value="Formyl_trans"/>
    <property type="match status" value="1"/>
</dbReference>
<dbReference type="GO" id="GO:0005829">
    <property type="term" value="C:cytosol"/>
    <property type="evidence" value="ECO:0007669"/>
    <property type="project" value="TreeGrafter"/>
</dbReference>
<dbReference type="InterPro" id="IPR036477">
    <property type="entry name" value="Formyl_transf_N_sf"/>
</dbReference>
<dbReference type="EMBL" id="QWZQ01000010">
    <property type="protein sequence ID" value="RRK11039.1"/>
    <property type="molecule type" value="Genomic_DNA"/>
</dbReference>
<keyword evidence="6 8" id="KW-0648">Protein biosynthesis</keyword>
<evidence type="ECO:0000313" key="12">
    <source>
        <dbReference type="Proteomes" id="UP000283633"/>
    </source>
</evidence>
<dbReference type="InterPro" id="IPR037022">
    <property type="entry name" value="Formyl_trans_C_sf"/>
</dbReference>
<dbReference type="AlphaFoldDB" id="A0A426D8V2"/>
<evidence type="ECO:0000256" key="7">
    <source>
        <dbReference type="ARBA" id="ARBA00048558"/>
    </source>
</evidence>
<comment type="similarity">
    <text evidence="2 8">Belongs to the Fmt family.</text>
</comment>
<proteinExistence type="inferred from homology"/>
<dbReference type="InterPro" id="IPR044135">
    <property type="entry name" value="Met-tRNA-FMT_C"/>
</dbReference>
<evidence type="ECO:0000256" key="6">
    <source>
        <dbReference type="ARBA" id="ARBA00022917"/>
    </source>
</evidence>
<dbReference type="OrthoDB" id="9802815at2"/>
<evidence type="ECO:0000259" key="9">
    <source>
        <dbReference type="Pfam" id="PF00551"/>
    </source>
</evidence>
<dbReference type="PANTHER" id="PTHR11138:SF5">
    <property type="entry name" value="METHIONYL-TRNA FORMYLTRANSFERASE, MITOCHONDRIAL"/>
    <property type="match status" value="1"/>
</dbReference>
<name>A0A426D8V2_9LACO</name>
<dbReference type="CDD" id="cd08704">
    <property type="entry name" value="Met_tRNA_FMT_C"/>
    <property type="match status" value="1"/>
</dbReference>
<dbReference type="GO" id="GO:0004479">
    <property type="term" value="F:methionyl-tRNA formyltransferase activity"/>
    <property type="evidence" value="ECO:0007669"/>
    <property type="project" value="UniProtKB-UniRule"/>
</dbReference>
<evidence type="ECO:0000259" key="10">
    <source>
        <dbReference type="Pfam" id="PF02911"/>
    </source>
</evidence>
<keyword evidence="12" id="KW-1185">Reference proteome</keyword>
<comment type="catalytic activity">
    <reaction evidence="7 8">
        <text>L-methionyl-tRNA(fMet) + (6R)-10-formyltetrahydrofolate = N-formyl-L-methionyl-tRNA(fMet) + (6S)-5,6,7,8-tetrahydrofolate + H(+)</text>
        <dbReference type="Rhea" id="RHEA:24380"/>
        <dbReference type="Rhea" id="RHEA-COMP:9952"/>
        <dbReference type="Rhea" id="RHEA-COMP:9953"/>
        <dbReference type="ChEBI" id="CHEBI:15378"/>
        <dbReference type="ChEBI" id="CHEBI:57453"/>
        <dbReference type="ChEBI" id="CHEBI:78530"/>
        <dbReference type="ChEBI" id="CHEBI:78844"/>
        <dbReference type="ChEBI" id="CHEBI:195366"/>
        <dbReference type="EC" id="2.1.2.9"/>
    </reaction>
</comment>
<dbReference type="FunFam" id="3.40.50.170:FF:000004">
    <property type="entry name" value="Methionyl-tRNA formyltransferase"/>
    <property type="match status" value="1"/>
</dbReference>
<dbReference type="RefSeq" id="WP_125071695.1">
    <property type="nucleotide sequence ID" value="NZ_QWZQ01000010.1"/>
</dbReference>
<dbReference type="CDD" id="cd08646">
    <property type="entry name" value="FMT_core_Met-tRNA-FMT_N"/>
    <property type="match status" value="1"/>
</dbReference>
<dbReference type="PANTHER" id="PTHR11138">
    <property type="entry name" value="METHIONYL-TRNA FORMYLTRANSFERASE"/>
    <property type="match status" value="1"/>
</dbReference>
<keyword evidence="5 8" id="KW-0808">Transferase</keyword>
<sequence>MTSIVFMGTPQFAAPILESLIKEKYQVLAVVTQPDRKVGRKHVLTASPVKQVAVAHGIEVLQPEKIGGSPEMQRVIDLQPDLIVTAAFGQFLPTKLLKAAKIGAINVHGSLLPKYRGGAPVQYSIINGEAETGITIIYMVKKMDAGDMLAQRAIPIEKTDDTGTMFEKLSVVGRDLLLETLPKLINGELTATPQAEEQVTFAPNIQPEQEELDFFNQTAAQIDDQVRGMRPAPIAYAVLDGKRTKFWDVTPLDETVDQAAGQVVRKTKHALVLAAANGTALAINELQPAGKPKMTITDFLNGAADKFATGEQVINK</sequence>
<evidence type="ECO:0000256" key="2">
    <source>
        <dbReference type="ARBA" id="ARBA00010699"/>
    </source>
</evidence>
<evidence type="ECO:0000256" key="4">
    <source>
        <dbReference type="ARBA" id="ARBA00016014"/>
    </source>
</evidence>
<dbReference type="NCBIfam" id="TIGR00460">
    <property type="entry name" value="fmt"/>
    <property type="match status" value="1"/>
</dbReference>
<evidence type="ECO:0000256" key="1">
    <source>
        <dbReference type="ARBA" id="ARBA00002606"/>
    </source>
</evidence>
<dbReference type="InterPro" id="IPR011034">
    <property type="entry name" value="Formyl_transferase-like_C_sf"/>
</dbReference>
<organism evidence="11 12">
    <name type="scientific">Lactiplantibacillus garii</name>
    <dbReference type="NCBI Taxonomy" id="2306423"/>
    <lineage>
        <taxon>Bacteria</taxon>
        <taxon>Bacillati</taxon>
        <taxon>Bacillota</taxon>
        <taxon>Bacilli</taxon>
        <taxon>Lactobacillales</taxon>
        <taxon>Lactobacillaceae</taxon>
        <taxon>Lactiplantibacillus</taxon>
    </lineage>
</organism>
<accession>A0A426D8V2</accession>
<evidence type="ECO:0000313" key="11">
    <source>
        <dbReference type="EMBL" id="RRK11039.1"/>
    </source>
</evidence>
<dbReference type="Pfam" id="PF00551">
    <property type="entry name" value="Formyl_trans_N"/>
    <property type="match status" value="1"/>
</dbReference>
<dbReference type="Pfam" id="PF02911">
    <property type="entry name" value="Formyl_trans_C"/>
    <property type="match status" value="1"/>
</dbReference>
<dbReference type="Gene3D" id="3.40.50.170">
    <property type="entry name" value="Formyl transferase, N-terminal domain"/>
    <property type="match status" value="1"/>
</dbReference>
<comment type="caution">
    <text evidence="11">The sequence shown here is derived from an EMBL/GenBank/DDBJ whole genome shotgun (WGS) entry which is preliminary data.</text>
</comment>
<dbReference type="SUPFAM" id="SSF50486">
    <property type="entry name" value="FMT C-terminal domain-like"/>
    <property type="match status" value="1"/>
</dbReference>
<dbReference type="InterPro" id="IPR001555">
    <property type="entry name" value="GART_AS"/>
</dbReference>
<dbReference type="EC" id="2.1.2.9" evidence="3 8"/>
<dbReference type="Proteomes" id="UP000283633">
    <property type="component" value="Unassembled WGS sequence"/>
</dbReference>
<protein>
    <recommendedName>
        <fullName evidence="4 8">Methionyl-tRNA formyltransferase</fullName>
        <ecNumber evidence="3 8">2.1.2.9</ecNumber>
    </recommendedName>
</protein>
<dbReference type="SUPFAM" id="SSF53328">
    <property type="entry name" value="Formyltransferase"/>
    <property type="match status" value="1"/>
</dbReference>
<dbReference type="InterPro" id="IPR041711">
    <property type="entry name" value="Met-tRNA-FMT_N"/>
</dbReference>
<feature type="binding site" evidence="8">
    <location>
        <begin position="110"/>
        <end position="113"/>
    </location>
    <ligand>
        <name>(6S)-5,6,7,8-tetrahydrofolate</name>
        <dbReference type="ChEBI" id="CHEBI:57453"/>
    </ligand>
</feature>
<comment type="function">
    <text evidence="1 8">Attaches a formyl group to the free amino group of methionyl-tRNA(fMet). The formyl group appears to play a dual role in the initiator identity of N-formylmethionyl-tRNA by promoting its recognition by IF2 and preventing the misappropriation of this tRNA by the elongation apparatus.</text>
</comment>
<evidence type="ECO:0000256" key="8">
    <source>
        <dbReference type="HAMAP-Rule" id="MF_00182"/>
    </source>
</evidence>
<dbReference type="InterPro" id="IPR005793">
    <property type="entry name" value="Formyl_trans_C"/>
</dbReference>
<gene>
    <name evidence="8" type="primary">fmt</name>
    <name evidence="11" type="ORF">D1831_04300</name>
</gene>
<dbReference type="InterPro" id="IPR002376">
    <property type="entry name" value="Formyl_transf_N"/>
</dbReference>
<evidence type="ECO:0000256" key="5">
    <source>
        <dbReference type="ARBA" id="ARBA00022679"/>
    </source>
</evidence>
<dbReference type="InterPro" id="IPR005794">
    <property type="entry name" value="Fmt"/>
</dbReference>
<evidence type="ECO:0000256" key="3">
    <source>
        <dbReference type="ARBA" id="ARBA00012261"/>
    </source>
</evidence>
<feature type="domain" description="Formyl transferase N-terminal" evidence="9">
    <location>
        <begin position="4"/>
        <end position="180"/>
    </location>
</feature>
<dbReference type="PROSITE" id="PS00373">
    <property type="entry name" value="GART"/>
    <property type="match status" value="1"/>
</dbReference>
<feature type="domain" description="Formyl transferase C-terminal" evidence="10">
    <location>
        <begin position="204"/>
        <end position="303"/>
    </location>
</feature>
<reference evidence="11 12" key="1">
    <citation type="submission" date="2018-08" db="EMBL/GenBank/DDBJ databases">
        <title>Genome Lactobacillus garii FI11369.</title>
        <authorList>
            <person name="Diaz M."/>
            <person name="Narbad A."/>
        </authorList>
    </citation>
    <scope>NUCLEOTIDE SEQUENCE [LARGE SCALE GENOMIC DNA]</scope>
    <source>
        <strain evidence="11 12">FI11369</strain>
    </source>
</reference>
<dbReference type="Gene3D" id="3.10.25.10">
    <property type="entry name" value="Formyl transferase, C-terminal domain"/>
    <property type="match status" value="1"/>
</dbReference>